<dbReference type="AlphaFoldDB" id="A0ABD1IS48"/>
<organism evidence="20 21">
    <name type="scientific">Coilia grayii</name>
    <name type="common">Gray's grenadier anchovy</name>
    <dbReference type="NCBI Taxonomy" id="363190"/>
    <lineage>
        <taxon>Eukaryota</taxon>
        <taxon>Metazoa</taxon>
        <taxon>Chordata</taxon>
        <taxon>Craniata</taxon>
        <taxon>Vertebrata</taxon>
        <taxon>Euteleostomi</taxon>
        <taxon>Actinopterygii</taxon>
        <taxon>Neopterygii</taxon>
        <taxon>Teleostei</taxon>
        <taxon>Clupei</taxon>
        <taxon>Clupeiformes</taxon>
        <taxon>Clupeoidei</taxon>
        <taxon>Engraulidae</taxon>
        <taxon>Coilinae</taxon>
        <taxon>Coilia</taxon>
    </lineage>
</organism>
<comment type="caution">
    <text evidence="20">The sequence shown here is derived from an EMBL/GenBank/DDBJ whole genome shotgun (WGS) entry which is preliminary data.</text>
</comment>
<evidence type="ECO:0000256" key="3">
    <source>
        <dbReference type="ARBA" id="ARBA00022427"/>
    </source>
</evidence>
<dbReference type="Proteomes" id="UP001591681">
    <property type="component" value="Unassembled WGS sequence"/>
</dbReference>
<dbReference type="PANTHER" id="PTHR44468:SF3">
    <property type="entry name" value="COXSACKIEVIRUS AND ADENOVIRUS RECEPTOR"/>
    <property type="match status" value="1"/>
</dbReference>
<keyword evidence="7" id="KW-0677">Repeat</keyword>
<evidence type="ECO:0000256" key="2">
    <source>
        <dbReference type="ARBA" id="ARBA00004536"/>
    </source>
</evidence>
<evidence type="ECO:0000256" key="6">
    <source>
        <dbReference type="ARBA" id="ARBA00022729"/>
    </source>
</evidence>
<evidence type="ECO:0000259" key="19">
    <source>
        <dbReference type="PROSITE" id="PS50835"/>
    </source>
</evidence>
<evidence type="ECO:0000256" key="15">
    <source>
        <dbReference type="ARBA" id="ARBA00023319"/>
    </source>
</evidence>
<evidence type="ECO:0000256" key="1">
    <source>
        <dbReference type="ARBA" id="ARBA00004435"/>
    </source>
</evidence>
<comment type="subcellular location">
    <subcellularLocation>
        <location evidence="16">Basolateral cell membrane</location>
        <topology evidence="16">Single-pass type I membrane protein</topology>
    </subcellularLocation>
    <subcellularLocation>
        <location evidence="2">Cell junction</location>
        <location evidence="2">Adherens junction</location>
    </subcellularLocation>
    <subcellularLocation>
        <location evidence="1">Cell junction</location>
        <location evidence="1">Tight junction</location>
    </subcellularLocation>
</comment>
<dbReference type="Gene3D" id="2.60.40.10">
    <property type="entry name" value="Immunoglobulins"/>
    <property type="match status" value="2"/>
</dbReference>
<keyword evidence="13" id="KW-0675">Receptor</keyword>
<dbReference type="InterPro" id="IPR052307">
    <property type="entry name" value="EJ_Adhesion_Regulator"/>
</dbReference>
<dbReference type="EMBL" id="JBHFQA010000063">
    <property type="protein sequence ID" value="KAL2076785.1"/>
    <property type="molecule type" value="Genomic_DNA"/>
</dbReference>
<dbReference type="InterPro" id="IPR013783">
    <property type="entry name" value="Ig-like_fold"/>
</dbReference>
<protein>
    <recommendedName>
        <fullName evidence="19">Ig-like domain-containing protein</fullName>
    </recommendedName>
</protein>
<dbReference type="SUPFAM" id="SSF48726">
    <property type="entry name" value="Immunoglobulin"/>
    <property type="match status" value="2"/>
</dbReference>
<dbReference type="GO" id="GO:0005912">
    <property type="term" value="C:adherens junction"/>
    <property type="evidence" value="ECO:0007669"/>
    <property type="project" value="UniProtKB-SubCell"/>
</dbReference>
<dbReference type="PANTHER" id="PTHR44468">
    <property type="entry name" value="COXSACKIEVIRUS AND ADENOVIRUS RECEPTOR-RELATED"/>
    <property type="match status" value="1"/>
</dbReference>
<evidence type="ECO:0000256" key="14">
    <source>
        <dbReference type="ARBA" id="ARBA00023180"/>
    </source>
</evidence>
<evidence type="ECO:0000256" key="9">
    <source>
        <dbReference type="ARBA" id="ARBA00022949"/>
    </source>
</evidence>
<accession>A0ABD1IS48</accession>
<evidence type="ECO:0000256" key="8">
    <source>
        <dbReference type="ARBA" id="ARBA00022889"/>
    </source>
</evidence>
<evidence type="ECO:0000256" key="17">
    <source>
        <dbReference type="SAM" id="Phobius"/>
    </source>
</evidence>
<keyword evidence="8" id="KW-0130">Cell adhesion</keyword>
<feature type="signal peptide" evidence="18">
    <location>
        <begin position="1"/>
        <end position="27"/>
    </location>
</feature>
<keyword evidence="4" id="KW-1003">Cell membrane</keyword>
<dbReference type="SMART" id="SM00408">
    <property type="entry name" value="IGc2"/>
    <property type="match status" value="2"/>
</dbReference>
<evidence type="ECO:0000256" key="10">
    <source>
        <dbReference type="ARBA" id="ARBA00022989"/>
    </source>
</evidence>
<sequence length="300" mass="33071">MRYIQQHPTMDLQIFQVFLLLFTGCSGVLINSTDQTIIEKPVGGSVMLDCQFNIAPEDTGPLEIEWTRLSHGGTSDSEIIVYSAGQVYDDYSPPLKNRVYFSSENPRIGDGSINLQRLTLSDSGTYKCQVKKVPGIHSIKTTLRVLHPPSKPLCYTQGTTEVSKTVVLHCEVEKGASPIFYIWQKTTGSKTLPSSAGSAGIAAGKVHILQASESDSGTYHCTARNRVGVEECFLEVQITHPFMVEKISAAVVSVLLVLGVIAFIIYCQCKSKKEVVEEDTANDILEDASPPKHRRQLRHR</sequence>
<dbReference type="SMART" id="SM00409">
    <property type="entry name" value="IG"/>
    <property type="match status" value="2"/>
</dbReference>
<feature type="chain" id="PRO_5044751490" description="Ig-like domain-containing protein" evidence="18">
    <location>
        <begin position="28"/>
        <end position="300"/>
    </location>
</feature>
<dbReference type="Pfam" id="PF07686">
    <property type="entry name" value="V-set"/>
    <property type="match status" value="1"/>
</dbReference>
<proteinExistence type="predicted"/>
<keyword evidence="15" id="KW-0393">Immunoglobulin domain</keyword>
<dbReference type="InterPro" id="IPR013106">
    <property type="entry name" value="Ig_V-set"/>
</dbReference>
<evidence type="ECO:0000256" key="12">
    <source>
        <dbReference type="ARBA" id="ARBA00023157"/>
    </source>
</evidence>
<evidence type="ECO:0000256" key="18">
    <source>
        <dbReference type="SAM" id="SignalP"/>
    </source>
</evidence>
<dbReference type="GO" id="GO:0007155">
    <property type="term" value="P:cell adhesion"/>
    <property type="evidence" value="ECO:0007669"/>
    <property type="project" value="UniProtKB-KW"/>
</dbReference>
<keyword evidence="21" id="KW-1185">Reference proteome</keyword>
<keyword evidence="14" id="KW-0325">Glycoprotein</keyword>
<dbReference type="InterPro" id="IPR003599">
    <property type="entry name" value="Ig_sub"/>
</dbReference>
<evidence type="ECO:0000256" key="7">
    <source>
        <dbReference type="ARBA" id="ARBA00022737"/>
    </source>
</evidence>
<dbReference type="InterPro" id="IPR007110">
    <property type="entry name" value="Ig-like_dom"/>
</dbReference>
<evidence type="ECO:0000313" key="21">
    <source>
        <dbReference type="Proteomes" id="UP001591681"/>
    </source>
</evidence>
<feature type="domain" description="Ig-like" evidence="19">
    <location>
        <begin position="148"/>
        <end position="239"/>
    </location>
</feature>
<feature type="domain" description="Ig-like" evidence="19">
    <location>
        <begin position="43"/>
        <end position="144"/>
    </location>
</feature>
<dbReference type="SMART" id="SM00406">
    <property type="entry name" value="IGv"/>
    <property type="match status" value="1"/>
</dbReference>
<name>A0ABD1IS48_9TELE</name>
<keyword evidence="11 17" id="KW-0472">Membrane</keyword>
<keyword evidence="5 17" id="KW-0812">Transmembrane</keyword>
<keyword evidence="6 18" id="KW-0732">Signal</keyword>
<keyword evidence="10 17" id="KW-1133">Transmembrane helix</keyword>
<evidence type="ECO:0000256" key="13">
    <source>
        <dbReference type="ARBA" id="ARBA00023170"/>
    </source>
</evidence>
<gene>
    <name evidence="20" type="ORF">ACEWY4_027617</name>
</gene>
<evidence type="ECO:0000256" key="4">
    <source>
        <dbReference type="ARBA" id="ARBA00022475"/>
    </source>
</evidence>
<dbReference type="InterPro" id="IPR003598">
    <property type="entry name" value="Ig_sub2"/>
</dbReference>
<keyword evidence="3" id="KW-0796">Tight junction</keyword>
<evidence type="ECO:0000256" key="16">
    <source>
        <dbReference type="ARBA" id="ARBA00023768"/>
    </source>
</evidence>
<dbReference type="GO" id="GO:0016323">
    <property type="term" value="C:basolateral plasma membrane"/>
    <property type="evidence" value="ECO:0007669"/>
    <property type="project" value="UniProtKB-SubCell"/>
</dbReference>
<dbReference type="InterPro" id="IPR036179">
    <property type="entry name" value="Ig-like_dom_sf"/>
</dbReference>
<evidence type="ECO:0000256" key="5">
    <source>
        <dbReference type="ARBA" id="ARBA00022692"/>
    </source>
</evidence>
<dbReference type="PROSITE" id="PS50835">
    <property type="entry name" value="IG_LIKE"/>
    <property type="match status" value="2"/>
</dbReference>
<evidence type="ECO:0000256" key="11">
    <source>
        <dbReference type="ARBA" id="ARBA00023136"/>
    </source>
</evidence>
<feature type="transmembrane region" description="Helical" evidence="17">
    <location>
        <begin position="247"/>
        <end position="267"/>
    </location>
</feature>
<dbReference type="GO" id="GO:0005923">
    <property type="term" value="C:bicellular tight junction"/>
    <property type="evidence" value="ECO:0007669"/>
    <property type="project" value="UniProtKB-SubCell"/>
</dbReference>
<keyword evidence="12" id="KW-1015">Disulfide bond</keyword>
<reference evidence="20 21" key="1">
    <citation type="submission" date="2024-09" db="EMBL/GenBank/DDBJ databases">
        <title>A chromosome-level genome assembly of Gray's grenadier anchovy, Coilia grayii.</title>
        <authorList>
            <person name="Fu Z."/>
        </authorList>
    </citation>
    <scope>NUCLEOTIDE SEQUENCE [LARGE SCALE GENOMIC DNA]</scope>
    <source>
        <strain evidence="20">G4</strain>
        <tissue evidence="20">Muscle</tissue>
    </source>
</reference>
<keyword evidence="9" id="KW-0965">Cell junction</keyword>
<dbReference type="PROSITE" id="PS51257">
    <property type="entry name" value="PROKAR_LIPOPROTEIN"/>
    <property type="match status" value="1"/>
</dbReference>
<evidence type="ECO:0000313" key="20">
    <source>
        <dbReference type="EMBL" id="KAL2076785.1"/>
    </source>
</evidence>
<dbReference type="CDD" id="cd00096">
    <property type="entry name" value="Ig"/>
    <property type="match status" value="1"/>
</dbReference>
<dbReference type="Pfam" id="PF13927">
    <property type="entry name" value="Ig_3"/>
    <property type="match status" value="1"/>
</dbReference>